<name>A0A318JB85_9BURK</name>
<dbReference type="AlphaFoldDB" id="A0A318JB85"/>
<proteinExistence type="predicted"/>
<evidence type="ECO:0000313" key="1">
    <source>
        <dbReference type="EMBL" id="PXX44836.1"/>
    </source>
</evidence>
<dbReference type="Proteomes" id="UP000247792">
    <property type="component" value="Unassembled WGS sequence"/>
</dbReference>
<comment type="caution">
    <text evidence="1">The sequence shown here is derived from an EMBL/GenBank/DDBJ whole genome shotgun (WGS) entry which is preliminary data.</text>
</comment>
<keyword evidence="2" id="KW-1185">Reference proteome</keyword>
<gene>
    <name evidence="1" type="ORF">DFR42_10248</name>
</gene>
<dbReference type="EMBL" id="QJKB01000002">
    <property type="protein sequence ID" value="PXX44836.1"/>
    <property type="molecule type" value="Genomic_DNA"/>
</dbReference>
<protein>
    <submittedName>
        <fullName evidence="1">Uncharacterized protein</fullName>
    </submittedName>
</protein>
<reference evidence="1 2" key="1">
    <citation type="submission" date="2018-05" db="EMBL/GenBank/DDBJ databases">
        <title>Genomic Encyclopedia of Type Strains, Phase IV (KMG-IV): sequencing the most valuable type-strain genomes for metagenomic binning, comparative biology and taxonomic classification.</title>
        <authorList>
            <person name="Goeker M."/>
        </authorList>
    </citation>
    <scope>NUCLEOTIDE SEQUENCE [LARGE SCALE GENOMIC DNA]</scope>
    <source>
        <strain evidence="1 2">DSM 19792</strain>
    </source>
</reference>
<accession>A0A318JB85</accession>
<sequence length="31" mass="3586">MNLVLKNTKTEKLKIYVEPSTDEIFLGKDDC</sequence>
<evidence type="ECO:0000313" key="2">
    <source>
        <dbReference type="Proteomes" id="UP000247792"/>
    </source>
</evidence>
<organism evidence="1 2">
    <name type="scientific">Undibacterium pigrum</name>
    <dbReference type="NCBI Taxonomy" id="401470"/>
    <lineage>
        <taxon>Bacteria</taxon>
        <taxon>Pseudomonadati</taxon>
        <taxon>Pseudomonadota</taxon>
        <taxon>Betaproteobacteria</taxon>
        <taxon>Burkholderiales</taxon>
        <taxon>Oxalobacteraceae</taxon>
        <taxon>Undibacterium</taxon>
    </lineage>
</organism>